<dbReference type="Proteomes" id="UP000294543">
    <property type="component" value="Unassembled WGS sequence"/>
</dbReference>
<evidence type="ECO:0000256" key="1">
    <source>
        <dbReference type="SAM" id="MobiDB-lite"/>
    </source>
</evidence>
<evidence type="ECO:0000313" key="2">
    <source>
        <dbReference type="EMBL" id="TDD00789.1"/>
    </source>
</evidence>
<feature type="region of interest" description="Disordered" evidence="1">
    <location>
        <begin position="86"/>
        <end position="108"/>
    </location>
</feature>
<feature type="region of interest" description="Disordered" evidence="1">
    <location>
        <begin position="29"/>
        <end position="50"/>
    </location>
</feature>
<organism evidence="2 3">
    <name type="scientific">Nonomuraea diastatica</name>
    <dbReference type="NCBI Taxonomy" id="1848329"/>
    <lineage>
        <taxon>Bacteria</taxon>
        <taxon>Bacillati</taxon>
        <taxon>Actinomycetota</taxon>
        <taxon>Actinomycetes</taxon>
        <taxon>Streptosporangiales</taxon>
        <taxon>Streptosporangiaceae</taxon>
        <taxon>Nonomuraea</taxon>
    </lineage>
</organism>
<name>A0A4R4V6E1_9ACTN</name>
<dbReference type="AlphaFoldDB" id="A0A4R4V6E1"/>
<evidence type="ECO:0000313" key="3">
    <source>
        <dbReference type="Proteomes" id="UP000294543"/>
    </source>
</evidence>
<keyword evidence="3" id="KW-1185">Reference proteome</keyword>
<feature type="compositionally biased region" description="Low complexity" evidence="1">
    <location>
        <begin position="94"/>
        <end position="108"/>
    </location>
</feature>
<sequence>MIALAAPREAHGGPPAGLYGVAPDGTIRYRDPVPGPAPWQDVGQAPEGTTGLAAADEGLFAITAAHELWHLPIRLLAAPDWTMIGPAPDPSGGPAPGAATGPAPAPSGGPAIGPATLAAMNGRLFTVAAGRVLTRSVNRHETPWVDLGPAAGHTVLASASGRLIGTGPDGTLRWRPIA</sequence>
<accession>A0A4R4V6E1</accession>
<proteinExistence type="predicted"/>
<dbReference type="EMBL" id="SMKP01000393">
    <property type="protein sequence ID" value="TDD00789.1"/>
    <property type="molecule type" value="Genomic_DNA"/>
</dbReference>
<dbReference type="OrthoDB" id="505641at2"/>
<reference evidence="2 3" key="1">
    <citation type="submission" date="2019-03" db="EMBL/GenBank/DDBJ databases">
        <title>Draft genome sequences of novel Actinobacteria.</title>
        <authorList>
            <person name="Sahin N."/>
            <person name="Ay H."/>
            <person name="Saygin H."/>
        </authorList>
    </citation>
    <scope>NUCLEOTIDE SEQUENCE [LARGE SCALE GENOMIC DNA]</scope>
    <source>
        <strain evidence="2 3">KC712</strain>
    </source>
</reference>
<comment type="caution">
    <text evidence="2">The sequence shown here is derived from an EMBL/GenBank/DDBJ whole genome shotgun (WGS) entry which is preliminary data.</text>
</comment>
<evidence type="ECO:0008006" key="4">
    <source>
        <dbReference type="Google" id="ProtNLM"/>
    </source>
</evidence>
<gene>
    <name evidence="2" type="ORF">E1294_51800</name>
</gene>
<protein>
    <recommendedName>
        <fullName evidence="4">WD40 repeat domain-containing protein</fullName>
    </recommendedName>
</protein>